<sequence>MYNSEGSCALFKSNYQGLSSHIVLFGVSLFTFAFVCTSALDATSTATSTTSTGPSTPFGFSASVGLTSSATIPSTCVSVSSNVLSSALTSSGSTNVPTGQLFNFNPSSCATVSKFITSTSEPLAISCTQTTSSSFCFSGANPTSTCSSSNVTFTKFFSGTSPATNAPVSTAISALAGVSSAFQFPQLTSPATTVTSETKPTFSFPRLSLTASATPSSLSNTASTTSVLTSTVGSSSLFSFGGSSNVTGSFNFTSPTSGATSLPVTTVVPHSTPVFSSFSTGSTPNLFVLGVKPTSISKASSTVTDTLGSTVASTVSWFSKPPTSSISWFGSGSVASSLGSTATAPLLSTSSSGQFSFGTPTCTGTLTTVATAPSQLFQFGSSNPVGTTVGNTGITLTSPVSASSLFMFGQQTPSANPFQPTTTTTATNSFHFGGSAASTPSATGFNFMPSSSVAIPTFGATQSQSAGGFVFGQSPLGFTGLSPTTGNPFAFGSSPSNPAAAGVAAPRRRPTASRRMRRP</sequence>
<organism evidence="3 4">
    <name type="scientific">Paragonimus westermani</name>
    <dbReference type="NCBI Taxonomy" id="34504"/>
    <lineage>
        <taxon>Eukaryota</taxon>
        <taxon>Metazoa</taxon>
        <taxon>Spiralia</taxon>
        <taxon>Lophotrochozoa</taxon>
        <taxon>Platyhelminthes</taxon>
        <taxon>Trematoda</taxon>
        <taxon>Digenea</taxon>
        <taxon>Plagiorchiida</taxon>
        <taxon>Troglotremata</taxon>
        <taxon>Troglotrematidae</taxon>
        <taxon>Paragonimus</taxon>
    </lineage>
</organism>
<evidence type="ECO:0000256" key="2">
    <source>
        <dbReference type="SAM" id="Phobius"/>
    </source>
</evidence>
<evidence type="ECO:0000313" key="4">
    <source>
        <dbReference type="Proteomes" id="UP000324629"/>
    </source>
</evidence>
<keyword evidence="2" id="KW-1133">Transmembrane helix</keyword>
<evidence type="ECO:0000256" key="1">
    <source>
        <dbReference type="SAM" id="MobiDB-lite"/>
    </source>
</evidence>
<feature type="compositionally biased region" description="Low complexity" evidence="1">
    <location>
        <begin position="487"/>
        <end position="505"/>
    </location>
</feature>
<keyword evidence="4" id="KW-1185">Reference proteome</keyword>
<feature type="compositionally biased region" description="Basic residues" evidence="1">
    <location>
        <begin position="506"/>
        <end position="519"/>
    </location>
</feature>
<comment type="caution">
    <text evidence="3">The sequence shown here is derived from an EMBL/GenBank/DDBJ whole genome shotgun (WGS) entry which is preliminary data.</text>
</comment>
<keyword evidence="2" id="KW-0472">Membrane</keyword>
<dbReference type="Proteomes" id="UP000324629">
    <property type="component" value="Unassembled WGS sequence"/>
</dbReference>
<dbReference type="AlphaFoldDB" id="A0A5J4P3F5"/>
<dbReference type="EMBL" id="QNGE01000007">
    <property type="protein sequence ID" value="KAA3682485.1"/>
    <property type="molecule type" value="Genomic_DNA"/>
</dbReference>
<gene>
    <name evidence="3" type="ORF">DEA37_0005907</name>
</gene>
<evidence type="ECO:0000313" key="3">
    <source>
        <dbReference type="EMBL" id="KAA3682485.1"/>
    </source>
</evidence>
<reference evidence="3 4" key="1">
    <citation type="journal article" date="2019" name="Gigascience">
        <title>Whole-genome sequence of the oriental lung fluke Paragonimus westermani.</title>
        <authorList>
            <person name="Oey H."/>
            <person name="Zakrzewski M."/>
            <person name="Narain K."/>
            <person name="Devi K.R."/>
            <person name="Agatsuma T."/>
            <person name="Nawaratna S."/>
            <person name="Gobert G.N."/>
            <person name="Jones M.K."/>
            <person name="Ragan M.A."/>
            <person name="McManus D.P."/>
            <person name="Krause L."/>
        </authorList>
    </citation>
    <scope>NUCLEOTIDE SEQUENCE [LARGE SCALE GENOMIC DNA]</scope>
    <source>
        <strain evidence="3 4">IND2009</strain>
    </source>
</reference>
<accession>A0A5J4P3F5</accession>
<proteinExistence type="predicted"/>
<name>A0A5J4P3F5_9TREM</name>
<keyword evidence="2" id="KW-0812">Transmembrane</keyword>
<feature type="transmembrane region" description="Helical" evidence="2">
    <location>
        <begin position="21"/>
        <end position="40"/>
    </location>
</feature>
<feature type="region of interest" description="Disordered" evidence="1">
    <location>
        <begin position="487"/>
        <end position="519"/>
    </location>
</feature>
<protein>
    <submittedName>
        <fullName evidence="3">Uncharacterized protein</fullName>
    </submittedName>
</protein>